<dbReference type="PANTHER" id="PTHR30204">
    <property type="entry name" value="REDOX-CYCLING DRUG-SENSING TRANSCRIPTIONAL ACTIVATOR SOXR"/>
    <property type="match status" value="1"/>
</dbReference>
<reference evidence="6 7" key="1">
    <citation type="submission" date="2019-08" db="EMBL/GenBank/DDBJ databases">
        <title>In-depth cultivation of the pig gut microbiome towards novel bacterial diversity and tailored functional studies.</title>
        <authorList>
            <person name="Wylensek D."/>
            <person name="Hitch T.C.A."/>
            <person name="Clavel T."/>
        </authorList>
    </citation>
    <scope>NUCLEOTIDE SEQUENCE [LARGE SCALE GENOMIC DNA]</scope>
    <source>
        <strain evidence="6 7">WCA-389-WT-23D1</strain>
    </source>
</reference>
<evidence type="ECO:0000256" key="2">
    <source>
        <dbReference type="ARBA" id="ARBA00023125"/>
    </source>
</evidence>
<dbReference type="AlphaFoldDB" id="A0A7X2TEF6"/>
<dbReference type="Pfam" id="PF07739">
    <property type="entry name" value="TipAS"/>
    <property type="match status" value="1"/>
</dbReference>
<dbReference type="RefSeq" id="WP_154473340.1">
    <property type="nucleotide sequence ID" value="NZ_VUMD01000015.1"/>
</dbReference>
<dbReference type="SUPFAM" id="SSF46955">
    <property type="entry name" value="Putative DNA-binding domain"/>
    <property type="match status" value="1"/>
</dbReference>
<sequence length="255" mass="30018">MKPEKMTVHQVAELTGITIRALHYYDEIGLLKPTKADKTKYRLYSENDLEKLQQILFYREVGFSLKEIKELLSAPIYSKREALERHSELLMLRKKKIEELICLVNDTLAGKNNYSFAAFSNSEISALQEKYRNEVIERWGSTHEYQEFSTFFSLKAEKERNRKWNDFLMRSQGIFERLAEFQGEEPTLAAVQSIVVEWQEYISENFYPCSDDMLMNLGALYQTDERFSAYINRFATWNVAEFFGEAIKIHCCSNQ</sequence>
<evidence type="ECO:0000256" key="1">
    <source>
        <dbReference type="ARBA" id="ARBA00023015"/>
    </source>
</evidence>
<evidence type="ECO:0000256" key="3">
    <source>
        <dbReference type="ARBA" id="ARBA00023159"/>
    </source>
</evidence>
<evidence type="ECO:0000256" key="4">
    <source>
        <dbReference type="ARBA" id="ARBA00023163"/>
    </source>
</evidence>
<dbReference type="SUPFAM" id="SSF89082">
    <property type="entry name" value="Antibiotic binding domain of TipA-like multidrug resistance regulators"/>
    <property type="match status" value="1"/>
</dbReference>
<keyword evidence="7" id="KW-1185">Reference proteome</keyword>
<comment type="caution">
    <text evidence="6">The sequence shown here is derived from an EMBL/GenBank/DDBJ whole genome shotgun (WGS) entry which is preliminary data.</text>
</comment>
<dbReference type="Gene3D" id="1.10.1660.10">
    <property type="match status" value="1"/>
</dbReference>
<organism evidence="6 7">
    <name type="scientific">Clostridium porci</name>
    <dbReference type="NCBI Taxonomy" id="2605778"/>
    <lineage>
        <taxon>Bacteria</taxon>
        <taxon>Bacillati</taxon>
        <taxon>Bacillota</taxon>
        <taxon>Clostridia</taxon>
        <taxon>Eubacteriales</taxon>
        <taxon>Clostridiaceae</taxon>
        <taxon>Clostridium</taxon>
    </lineage>
</organism>
<gene>
    <name evidence="6" type="ORF">FYJ39_15370</name>
</gene>
<evidence type="ECO:0000313" key="7">
    <source>
        <dbReference type="Proteomes" id="UP000429958"/>
    </source>
</evidence>
<dbReference type="GO" id="GO:0003700">
    <property type="term" value="F:DNA-binding transcription factor activity"/>
    <property type="evidence" value="ECO:0007669"/>
    <property type="project" value="InterPro"/>
</dbReference>
<name>A0A7X2TEF6_9CLOT</name>
<evidence type="ECO:0000313" key="6">
    <source>
        <dbReference type="EMBL" id="MSS37901.1"/>
    </source>
</evidence>
<dbReference type="PANTHER" id="PTHR30204:SF90">
    <property type="entry name" value="HTH-TYPE TRANSCRIPTIONAL ACTIVATOR MTA"/>
    <property type="match status" value="1"/>
</dbReference>
<dbReference type="InterPro" id="IPR036244">
    <property type="entry name" value="TipA-like_antibiotic-bd"/>
</dbReference>
<dbReference type="Proteomes" id="UP000429958">
    <property type="component" value="Unassembled WGS sequence"/>
</dbReference>
<dbReference type="InterPro" id="IPR047057">
    <property type="entry name" value="MerR_fam"/>
</dbReference>
<proteinExistence type="predicted"/>
<keyword evidence="3" id="KW-0010">Activator</keyword>
<keyword evidence="2" id="KW-0238">DNA-binding</keyword>
<keyword evidence="1" id="KW-0805">Transcription regulation</keyword>
<dbReference type="InterPro" id="IPR012925">
    <property type="entry name" value="TipAS_dom"/>
</dbReference>
<feature type="domain" description="HTH merR-type" evidence="5">
    <location>
        <begin position="5"/>
        <end position="74"/>
    </location>
</feature>
<dbReference type="InterPro" id="IPR009061">
    <property type="entry name" value="DNA-bd_dom_put_sf"/>
</dbReference>
<dbReference type="PROSITE" id="PS50937">
    <property type="entry name" value="HTH_MERR_2"/>
    <property type="match status" value="1"/>
</dbReference>
<dbReference type="InterPro" id="IPR000551">
    <property type="entry name" value="MerR-type_HTH_dom"/>
</dbReference>
<dbReference type="CDD" id="cd01106">
    <property type="entry name" value="HTH_TipAL-Mta"/>
    <property type="match status" value="1"/>
</dbReference>
<evidence type="ECO:0000259" key="5">
    <source>
        <dbReference type="PROSITE" id="PS50937"/>
    </source>
</evidence>
<protein>
    <submittedName>
        <fullName evidence="6">MerR family transcriptional regulator</fullName>
    </submittedName>
</protein>
<dbReference type="EMBL" id="VUMD01000015">
    <property type="protein sequence ID" value="MSS37901.1"/>
    <property type="molecule type" value="Genomic_DNA"/>
</dbReference>
<accession>A0A7X2TEF6</accession>
<keyword evidence="4" id="KW-0804">Transcription</keyword>
<dbReference type="GO" id="GO:0003677">
    <property type="term" value="F:DNA binding"/>
    <property type="evidence" value="ECO:0007669"/>
    <property type="project" value="UniProtKB-KW"/>
</dbReference>
<dbReference type="PRINTS" id="PR00040">
    <property type="entry name" value="HTHMERR"/>
</dbReference>
<dbReference type="Pfam" id="PF13411">
    <property type="entry name" value="MerR_1"/>
    <property type="match status" value="1"/>
</dbReference>
<dbReference type="SMART" id="SM00422">
    <property type="entry name" value="HTH_MERR"/>
    <property type="match status" value="1"/>
</dbReference>
<dbReference type="Gene3D" id="1.10.490.50">
    <property type="entry name" value="Antibiotic binding domain of TipA-like multidrug resistance regulators"/>
    <property type="match status" value="1"/>
</dbReference>